<accession>A0ABT8L313</accession>
<evidence type="ECO:0000313" key="3">
    <source>
        <dbReference type="Proteomes" id="UP001172083"/>
    </source>
</evidence>
<feature type="domain" description="DUF4097" evidence="1">
    <location>
        <begin position="45"/>
        <end position="291"/>
    </location>
</feature>
<protein>
    <submittedName>
        <fullName evidence="2">DUF4097 family beta strand repeat-containing protein</fullName>
    </submittedName>
</protein>
<dbReference type="RefSeq" id="WP_346757447.1">
    <property type="nucleotide sequence ID" value="NZ_JAUJEB010000001.1"/>
</dbReference>
<sequence>MKIKIRLLLFSLFTICLVYFSEAKNGKNHEYRLDKVFPIAADGTLNLKTDDADIRIIGSSRKDVHLRVFRSVTIKGVFSSDEEDFKIDVEEMGGDLIIRELKRSRSRGLMIYSDITYKITIEVPNTVSLKLRGDDDDYDIRNVHGFVKIDVEDGDVILDNCQGNKFDINIEDGDVEMSDAKGSLWISLDDGDLIARNCQFKEVDIRANDGDIKLETSLVTDGGYNLKTDDGNINLKIRGGGGEFEIRHDDGRVRASSDFEMAYSGDTRHQFRLAGGKAKVFLRTNDGSVHLNTY</sequence>
<gene>
    <name evidence="2" type="ORF">QQ020_08675</name>
</gene>
<evidence type="ECO:0000313" key="2">
    <source>
        <dbReference type="EMBL" id="MDN5212123.1"/>
    </source>
</evidence>
<dbReference type="EMBL" id="JAUJEB010000001">
    <property type="protein sequence ID" value="MDN5212123.1"/>
    <property type="molecule type" value="Genomic_DNA"/>
</dbReference>
<keyword evidence="3" id="KW-1185">Reference proteome</keyword>
<reference evidence="2" key="1">
    <citation type="submission" date="2023-06" db="EMBL/GenBank/DDBJ databases">
        <title>Genomic of Agaribacillus aureum.</title>
        <authorList>
            <person name="Wang G."/>
        </authorList>
    </citation>
    <scope>NUCLEOTIDE SEQUENCE</scope>
    <source>
        <strain evidence="2">BMA12</strain>
    </source>
</reference>
<evidence type="ECO:0000259" key="1">
    <source>
        <dbReference type="Pfam" id="PF13349"/>
    </source>
</evidence>
<dbReference type="InterPro" id="IPR025164">
    <property type="entry name" value="Toastrack_DUF4097"/>
</dbReference>
<organism evidence="2 3">
    <name type="scientific">Agaribacillus aureus</name>
    <dbReference type="NCBI Taxonomy" id="3051825"/>
    <lineage>
        <taxon>Bacteria</taxon>
        <taxon>Pseudomonadati</taxon>
        <taxon>Bacteroidota</taxon>
        <taxon>Cytophagia</taxon>
        <taxon>Cytophagales</taxon>
        <taxon>Splendidivirgaceae</taxon>
        <taxon>Agaribacillus</taxon>
    </lineage>
</organism>
<dbReference type="Proteomes" id="UP001172083">
    <property type="component" value="Unassembled WGS sequence"/>
</dbReference>
<name>A0ABT8L313_9BACT</name>
<dbReference type="Pfam" id="PF13349">
    <property type="entry name" value="DUF4097"/>
    <property type="match status" value="1"/>
</dbReference>
<proteinExistence type="predicted"/>
<comment type="caution">
    <text evidence="2">The sequence shown here is derived from an EMBL/GenBank/DDBJ whole genome shotgun (WGS) entry which is preliminary data.</text>
</comment>